<dbReference type="PROSITE" id="PS50994">
    <property type="entry name" value="INTEGRASE"/>
    <property type="match status" value="1"/>
</dbReference>
<sequence length="509" mass="57780">MYFQDLLIRFRHHNSTVRQDALKQLKDILLQNPLKSLHSQLNSLLHGIAALFLDKEKEIRTNSFHALNFILSLISNEQLTSLREIIIRWFKDTFHDVYMKTFLSKFTSLFNCNEQFPKSVRSYCISSLKYLNGKLLLWVQLTLGLLRLRYWIPRGRATTKYWLHRCVTCTRWRGVTPQPSMGNLPQGRVTPARPFLRTGIDYAGPILLRTSRGRGHRSHKAFIAIFVCLCSKATHLEIVSDYTTDAFLIALRRFTSRRGICTDIYSDCGTNFVGADRQIRELFRASSANNSRIANAAATEGIRWHFNPPSAPHFGGLWEAAVKSTKYHLRRVIGDATLTYEEMSTLLAQIEACLNSRPLLALSNDPDDLSALTPGHLLIGAPLLTIPEPSLAEKALSPLYRWQHLQAMRDHFWERWSREYLHSLISHPKWCKVSAAPQIGSLCLILSETSSPSRWPLARITKLHPGEDGVTRVATVRTASSELVRPLVKLIMLPGPAASPTLHADSPEQ</sequence>
<dbReference type="SUPFAM" id="SSF53098">
    <property type="entry name" value="Ribonuclease H-like"/>
    <property type="match status" value="1"/>
</dbReference>
<name>A0A836K2Z5_9HYME</name>
<evidence type="ECO:0000259" key="1">
    <source>
        <dbReference type="PROSITE" id="PS50994"/>
    </source>
</evidence>
<keyword evidence="3" id="KW-1185">Reference proteome</keyword>
<feature type="non-terminal residue" evidence="2">
    <location>
        <position position="509"/>
    </location>
</feature>
<feature type="domain" description="Integrase catalytic" evidence="1">
    <location>
        <begin position="190"/>
        <end position="382"/>
    </location>
</feature>
<evidence type="ECO:0000313" key="3">
    <source>
        <dbReference type="Proteomes" id="UP000670152"/>
    </source>
</evidence>
<reference evidence="2 3" key="1">
    <citation type="submission" date="2020-02" db="EMBL/GenBank/DDBJ databases">
        <title>Relaxed selection underlies rapid genomic changes in the transitions from sociality to social parasitism in ants.</title>
        <authorList>
            <person name="Bi X."/>
        </authorList>
    </citation>
    <scope>NUCLEOTIDE SEQUENCE [LARGE SCALE GENOMIC DNA]</scope>
    <source>
        <strain evidence="2">BGI-DK2014b</strain>
        <tissue evidence="2">Whole body</tissue>
    </source>
</reference>
<organism evidence="2 3">
    <name type="scientific">Acromyrmex heyeri</name>
    <dbReference type="NCBI Taxonomy" id="230685"/>
    <lineage>
        <taxon>Eukaryota</taxon>
        <taxon>Metazoa</taxon>
        <taxon>Ecdysozoa</taxon>
        <taxon>Arthropoda</taxon>
        <taxon>Hexapoda</taxon>
        <taxon>Insecta</taxon>
        <taxon>Pterygota</taxon>
        <taxon>Neoptera</taxon>
        <taxon>Endopterygota</taxon>
        <taxon>Hymenoptera</taxon>
        <taxon>Apocrita</taxon>
        <taxon>Aculeata</taxon>
        <taxon>Formicoidea</taxon>
        <taxon>Formicidae</taxon>
        <taxon>Myrmicinae</taxon>
        <taxon>Acromyrmex</taxon>
    </lineage>
</organism>
<comment type="caution">
    <text evidence="2">The sequence shown here is derived from an EMBL/GenBank/DDBJ whole genome shotgun (WGS) entry which is preliminary data.</text>
</comment>
<gene>
    <name evidence="2" type="primary">Tex10_1</name>
    <name evidence="2" type="ORF">G6Z77_0011228</name>
</gene>
<evidence type="ECO:0000313" key="2">
    <source>
        <dbReference type="EMBL" id="KAG5336726.1"/>
    </source>
</evidence>
<dbReference type="InterPro" id="IPR040676">
    <property type="entry name" value="DUF5641"/>
</dbReference>
<dbReference type="InterPro" id="IPR001584">
    <property type="entry name" value="Integrase_cat-core"/>
</dbReference>
<proteinExistence type="predicted"/>
<dbReference type="OrthoDB" id="7543599at2759"/>
<dbReference type="Gene3D" id="1.25.10.10">
    <property type="entry name" value="Leucine-rich Repeat Variant"/>
    <property type="match status" value="1"/>
</dbReference>
<protein>
    <submittedName>
        <fullName evidence="2">TEX10 protein</fullName>
    </submittedName>
</protein>
<accession>A0A836K2Z5</accession>
<dbReference type="PANTHER" id="PTHR47331:SF1">
    <property type="entry name" value="GAG-LIKE PROTEIN"/>
    <property type="match status" value="1"/>
</dbReference>
<dbReference type="Pfam" id="PF18701">
    <property type="entry name" value="DUF5641"/>
    <property type="match status" value="1"/>
</dbReference>
<dbReference type="GO" id="GO:0015074">
    <property type="term" value="P:DNA integration"/>
    <property type="evidence" value="ECO:0007669"/>
    <property type="project" value="InterPro"/>
</dbReference>
<dbReference type="InterPro" id="IPR012337">
    <property type="entry name" value="RNaseH-like_sf"/>
</dbReference>
<dbReference type="EMBL" id="JAANIB010003750">
    <property type="protein sequence ID" value="KAG5336726.1"/>
    <property type="molecule type" value="Genomic_DNA"/>
</dbReference>
<dbReference type="InterPro" id="IPR016024">
    <property type="entry name" value="ARM-type_fold"/>
</dbReference>
<dbReference type="InterPro" id="IPR036397">
    <property type="entry name" value="RNaseH_sf"/>
</dbReference>
<dbReference type="Proteomes" id="UP000670152">
    <property type="component" value="Unassembled WGS sequence"/>
</dbReference>
<dbReference type="SUPFAM" id="SSF48371">
    <property type="entry name" value="ARM repeat"/>
    <property type="match status" value="1"/>
</dbReference>
<dbReference type="PANTHER" id="PTHR47331">
    <property type="entry name" value="PHD-TYPE DOMAIN-CONTAINING PROTEIN"/>
    <property type="match status" value="1"/>
</dbReference>
<dbReference type="Gene3D" id="3.30.420.10">
    <property type="entry name" value="Ribonuclease H-like superfamily/Ribonuclease H"/>
    <property type="match status" value="1"/>
</dbReference>
<dbReference type="InterPro" id="IPR011989">
    <property type="entry name" value="ARM-like"/>
</dbReference>
<feature type="non-terminal residue" evidence="2">
    <location>
        <position position="1"/>
    </location>
</feature>
<dbReference type="GO" id="GO:0003676">
    <property type="term" value="F:nucleic acid binding"/>
    <property type="evidence" value="ECO:0007669"/>
    <property type="project" value="InterPro"/>
</dbReference>
<dbReference type="AlphaFoldDB" id="A0A836K2Z5"/>